<keyword evidence="2" id="KW-1185">Reference proteome</keyword>
<dbReference type="EMBL" id="JAJSOF020000005">
    <property type="protein sequence ID" value="KAJ4447365.1"/>
    <property type="molecule type" value="Genomic_DNA"/>
</dbReference>
<reference evidence="1 2" key="1">
    <citation type="journal article" date="2022" name="Allergy">
        <title>Genome assembly and annotation of Periplaneta americana reveal a comprehensive cockroach allergen profile.</title>
        <authorList>
            <person name="Wang L."/>
            <person name="Xiong Q."/>
            <person name="Saelim N."/>
            <person name="Wang L."/>
            <person name="Nong W."/>
            <person name="Wan A.T."/>
            <person name="Shi M."/>
            <person name="Liu X."/>
            <person name="Cao Q."/>
            <person name="Hui J.H.L."/>
            <person name="Sookrung N."/>
            <person name="Leung T.F."/>
            <person name="Tungtrongchitr A."/>
            <person name="Tsui S.K.W."/>
        </authorList>
    </citation>
    <scope>NUCLEOTIDE SEQUENCE [LARGE SCALE GENOMIC DNA]</scope>
    <source>
        <strain evidence="1">PWHHKU_190912</strain>
    </source>
</reference>
<organism evidence="1 2">
    <name type="scientific">Periplaneta americana</name>
    <name type="common">American cockroach</name>
    <name type="synonym">Blatta americana</name>
    <dbReference type="NCBI Taxonomy" id="6978"/>
    <lineage>
        <taxon>Eukaryota</taxon>
        <taxon>Metazoa</taxon>
        <taxon>Ecdysozoa</taxon>
        <taxon>Arthropoda</taxon>
        <taxon>Hexapoda</taxon>
        <taxon>Insecta</taxon>
        <taxon>Pterygota</taxon>
        <taxon>Neoptera</taxon>
        <taxon>Polyneoptera</taxon>
        <taxon>Dictyoptera</taxon>
        <taxon>Blattodea</taxon>
        <taxon>Blattoidea</taxon>
        <taxon>Blattidae</taxon>
        <taxon>Blattinae</taxon>
        <taxon>Periplaneta</taxon>
    </lineage>
</organism>
<accession>A0ABQ8TNN2</accession>
<protein>
    <submittedName>
        <fullName evidence="1">Uncharacterized protein</fullName>
    </submittedName>
</protein>
<name>A0ABQ8TNN2_PERAM</name>
<evidence type="ECO:0000313" key="1">
    <source>
        <dbReference type="EMBL" id="KAJ4447365.1"/>
    </source>
</evidence>
<gene>
    <name evidence="1" type="ORF">ANN_09371</name>
</gene>
<dbReference type="Proteomes" id="UP001148838">
    <property type="component" value="Unassembled WGS sequence"/>
</dbReference>
<evidence type="ECO:0000313" key="2">
    <source>
        <dbReference type="Proteomes" id="UP001148838"/>
    </source>
</evidence>
<sequence>MRIFRVQESEGQPPEEIANVSSNYRKIVKALYCGNDPSKMADFYTRRQTYSLQEACLHLLKGGSVFFATAPGFPAFRNISAKVNFLRALPRAFRHLGKVVRMDPVLFGHLGGMNLKRRGGGRFPLGEQMRCHMRQVGWYTLILIHRIKFGVHNKPQYGSPNPPVATSLMLAGSEFQSLGRAIVKEDEHEEVRWDGIVCIVSCRERVFRLWWEGSGSFLLTMLDRFHNSSKYIHFHPDEMNVAISTNDGLNSNSMCAHKFGLKLNPENLILFVMGHQHMLGILNRDNLPHTKLNGKSIDYAETVKNLGSFLDNDPNWNSQYVLCREDLRTTVVGIATRRLKLLHTSWDPVHTAKLFETLDITKYDQL</sequence>
<comment type="caution">
    <text evidence="1">The sequence shown here is derived from an EMBL/GenBank/DDBJ whole genome shotgun (WGS) entry which is preliminary data.</text>
</comment>
<proteinExistence type="predicted"/>